<evidence type="ECO:0000313" key="2">
    <source>
        <dbReference type="Proteomes" id="UP000032000"/>
    </source>
</evidence>
<gene>
    <name evidence="1" type="ORF">STP4a_022</name>
</gene>
<dbReference type="Proteomes" id="UP000032000">
    <property type="component" value="Segment"/>
</dbReference>
<protein>
    <submittedName>
        <fullName evidence="1">Uncharacterized protein</fullName>
    </submittedName>
</protein>
<name>A0A0B4LA33_9CAUD</name>
<dbReference type="KEGG" id="vg:23681041"/>
<dbReference type="RefSeq" id="YP_009126231.1">
    <property type="nucleotide sequence ID" value="NC_026607.2"/>
</dbReference>
<organism evidence="1 2">
    <name type="scientific">Salmonella phage STP4-a</name>
    <dbReference type="NCBI Taxonomy" id="1445860"/>
    <lineage>
        <taxon>Viruses</taxon>
        <taxon>Duplodnaviria</taxon>
        <taxon>Heunggongvirae</taxon>
        <taxon>Uroviricota</taxon>
        <taxon>Caudoviricetes</taxon>
        <taxon>Pantevenvirales</taxon>
        <taxon>Straboviridae</taxon>
        <taxon>Tevenvirinae</taxon>
        <taxon>Gelderlandvirus</taxon>
        <taxon>Gelderlandvirus stp4a</taxon>
    </lineage>
</organism>
<evidence type="ECO:0000313" key="1">
    <source>
        <dbReference type="EMBL" id="AHJ86878.1"/>
    </source>
</evidence>
<dbReference type="EMBL" id="KJ000058">
    <property type="protein sequence ID" value="AHJ86878.1"/>
    <property type="molecule type" value="Genomic_DNA"/>
</dbReference>
<proteinExistence type="predicted"/>
<dbReference type="GeneID" id="23681041"/>
<reference evidence="1" key="1">
    <citation type="submission" date="2015-06" db="EMBL/GenBank/DDBJ databases">
        <title>Genomic characterization of STP4-a, a novel T4 virulent phage infecting Salmonella.</title>
        <authorList>
            <person name="Li M."/>
            <person name="Wang J."/>
            <person name="Lin H."/>
            <person name="Han F."/>
        </authorList>
    </citation>
    <scope>NUCLEOTIDE SEQUENCE [LARGE SCALE GENOMIC DNA]</scope>
</reference>
<sequence>MISYSDIENALIKYWGLNPLSPEDKYKSLRELIGDSEDIIADIVEALNNY</sequence>
<accession>A0A0B4LA33</accession>
<keyword evidence="2" id="KW-1185">Reference proteome</keyword>